<dbReference type="RefSeq" id="WP_258393508.1">
    <property type="nucleotide sequence ID" value="NZ_AP019769.1"/>
</dbReference>
<dbReference type="AlphaFoldDB" id="A0A915SCK9"/>
<dbReference type="InterPro" id="IPR023214">
    <property type="entry name" value="HAD_sf"/>
</dbReference>
<dbReference type="Proteomes" id="UP001055553">
    <property type="component" value="Chromosome"/>
</dbReference>
<evidence type="ECO:0000313" key="2">
    <source>
        <dbReference type="Proteomes" id="UP001055553"/>
    </source>
</evidence>
<reference evidence="2" key="1">
    <citation type="journal article" date="2022" name="Int. J. Syst. Evol. Microbiol.">
        <title>Nanobdella aerobiophila gen. nov., sp. nov., a thermoacidophilic, obligate ectosymbiotic archaeon, and proposal of Nanobdellaceae fam. nov., Nanobdellales ord. nov. and Nanobdellia class. nov.</title>
        <authorList>
            <person name="Kato S."/>
            <person name="Ogasawara A."/>
            <person name="Itoh T."/>
            <person name="Sakai H.D."/>
            <person name="Shimizu M."/>
            <person name="Yuki M."/>
            <person name="Kaneko M."/>
            <person name="Takashina T."/>
            <person name="Ohkuma M."/>
        </authorList>
    </citation>
    <scope>NUCLEOTIDE SEQUENCE [LARGE SCALE GENOMIC DNA]</scope>
    <source>
        <strain evidence="2">MJ1</strain>
    </source>
</reference>
<evidence type="ECO:0000313" key="1">
    <source>
        <dbReference type="EMBL" id="BBL45478.1"/>
    </source>
</evidence>
<dbReference type="InterPro" id="IPR041492">
    <property type="entry name" value="HAD_2"/>
</dbReference>
<dbReference type="GeneID" id="74568262"/>
<dbReference type="Gene3D" id="1.10.150.520">
    <property type="match status" value="1"/>
</dbReference>
<dbReference type="Gene3D" id="3.40.50.1000">
    <property type="entry name" value="HAD superfamily/HAD-like"/>
    <property type="match status" value="1"/>
</dbReference>
<dbReference type="Pfam" id="PF13419">
    <property type="entry name" value="HAD_2"/>
    <property type="match status" value="1"/>
</dbReference>
<proteinExistence type="predicted"/>
<dbReference type="InterPro" id="IPR036412">
    <property type="entry name" value="HAD-like_sf"/>
</dbReference>
<organism evidence="1 2">
    <name type="scientific">Nanobdella aerobiophila</name>
    <dbReference type="NCBI Taxonomy" id="2586965"/>
    <lineage>
        <taxon>Archaea</taxon>
        <taxon>Nanobdellota</taxon>
        <taxon>Nanobdellia</taxon>
        <taxon>Nanobdellales</taxon>
        <taxon>Nanobdellaceae</taxon>
        <taxon>Nanobdella</taxon>
    </lineage>
</organism>
<dbReference type="SUPFAM" id="SSF56784">
    <property type="entry name" value="HAD-like"/>
    <property type="match status" value="1"/>
</dbReference>
<name>A0A915SCK9_9ARCH</name>
<sequence length="212" mass="25485">MILATDFDGTLVDSYTIIPSIYEKIKEELDLNNGFVDAMLMIEELGDFFGIFERGKWIRFIIKDNPDFIIEQYWKIRTKNQIILPDTIEFLEKIKNKVDLYMVTSTDDTKDIKIKRIKETRLDKYFKDILIYGSEEYKNIQDALLYLKDIDSNLYYIDDKNTNLSKISIKINLYKKVYYPPYPLRLAWRYPEINYPRIINMFELKNYINISI</sequence>
<dbReference type="EMBL" id="AP019769">
    <property type="protein sequence ID" value="BBL45478.1"/>
    <property type="molecule type" value="Genomic_DNA"/>
</dbReference>
<protein>
    <submittedName>
        <fullName evidence="1">Haloacid dehalogenase</fullName>
    </submittedName>
</protein>
<keyword evidence="2" id="KW-1185">Reference proteome</keyword>
<accession>A0A915SCK9</accession>
<gene>
    <name evidence="1" type="ORF">MJ1_0311</name>
</gene>
<dbReference type="KEGG" id="naer:MJ1_0311"/>